<dbReference type="GO" id="GO:0004491">
    <property type="term" value="F:methylmalonate-semialdehyde dehydrogenase (acylating, NAD) activity"/>
    <property type="evidence" value="ECO:0007669"/>
    <property type="project" value="UniProtKB-EC"/>
</dbReference>
<dbReference type="EMBL" id="JBHMAF010000071">
    <property type="protein sequence ID" value="MFB9759460.1"/>
    <property type="molecule type" value="Genomic_DNA"/>
</dbReference>
<accession>A0ABV5WRD6</accession>
<dbReference type="Proteomes" id="UP001589609">
    <property type="component" value="Unassembled WGS sequence"/>
</dbReference>
<sequence length="189" mass="21098">MVETVKAVKLKNYINGEWVESNTTKYEDVYNPATKEVIAQVPHSTKEDIDYAIEVAAKAFKKWQNVAVPRRARILFNYQQLLTKHKEELAQLITKENGKSLSEARGEVQRGIENVEFAAGAPSLMMGDSLASIATDVEATNYRYPIGVVGGIAPFNFPMMVPCWMFPMAIALGNTFVLKPSERTPLLTE</sequence>
<dbReference type="PANTHER" id="PTHR43866">
    <property type="entry name" value="MALONATE-SEMIALDEHYDE DEHYDROGENASE"/>
    <property type="match status" value="1"/>
</dbReference>
<comment type="caution">
    <text evidence="4">The sequence shown here is derived from an EMBL/GenBank/DDBJ whole genome shotgun (WGS) entry which is preliminary data.</text>
</comment>
<dbReference type="InterPro" id="IPR015590">
    <property type="entry name" value="Aldehyde_DH_dom"/>
</dbReference>
<organism evidence="4 5">
    <name type="scientific">Ectobacillus funiculus</name>
    <dbReference type="NCBI Taxonomy" id="137993"/>
    <lineage>
        <taxon>Bacteria</taxon>
        <taxon>Bacillati</taxon>
        <taxon>Bacillota</taxon>
        <taxon>Bacilli</taxon>
        <taxon>Bacillales</taxon>
        <taxon>Bacillaceae</taxon>
        <taxon>Ectobacillus</taxon>
    </lineage>
</organism>
<protein>
    <submittedName>
        <fullName evidence="4">Methylmalonate-semialdehyde dehydrogenase</fullName>
        <ecNumber evidence="4">1.2.1.27</ecNumber>
    </submittedName>
</protein>
<proteinExistence type="predicted"/>
<dbReference type="PANTHER" id="PTHR43866:SF4">
    <property type="entry name" value="MALONATE-SEMIALDEHYDE DEHYDROGENASE"/>
    <property type="match status" value="1"/>
</dbReference>
<dbReference type="EMBL" id="JBHMAF010000199">
    <property type="protein sequence ID" value="MFB9762621.1"/>
    <property type="molecule type" value="Genomic_DNA"/>
</dbReference>
<dbReference type="SUPFAM" id="SSF53720">
    <property type="entry name" value="ALDH-like"/>
    <property type="match status" value="1"/>
</dbReference>
<evidence type="ECO:0000313" key="4">
    <source>
        <dbReference type="EMBL" id="MFB9762621.1"/>
    </source>
</evidence>
<evidence type="ECO:0000259" key="2">
    <source>
        <dbReference type="Pfam" id="PF00171"/>
    </source>
</evidence>
<dbReference type="Pfam" id="PF00171">
    <property type="entry name" value="Aldedh"/>
    <property type="match status" value="1"/>
</dbReference>
<dbReference type="InterPro" id="IPR010061">
    <property type="entry name" value="MeMal-semiAld_DH"/>
</dbReference>
<keyword evidence="1 4" id="KW-0560">Oxidoreductase</keyword>
<name>A0ABV5WRD6_9BACI</name>
<evidence type="ECO:0000313" key="5">
    <source>
        <dbReference type="Proteomes" id="UP001589609"/>
    </source>
</evidence>
<evidence type="ECO:0000256" key="1">
    <source>
        <dbReference type="ARBA" id="ARBA00023002"/>
    </source>
</evidence>
<dbReference type="EC" id="1.2.1.27" evidence="4"/>
<dbReference type="InterPro" id="IPR016161">
    <property type="entry name" value="Ald_DH/histidinol_DH"/>
</dbReference>
<evidence type="ECO:0000313" key="3">
    <source>
        <dbReference type="EMBL" id="MFB9759460.1"/>
    </source>
</evidence>
<reference evidence="4 5" key="1">
    <citation type="submission" date="2024-09" db="EMBL/GenBank/DDBJ databases">
        <authorList>
            <person name="Sun Q."/>
            <person name="Mori K."/>
        </authorList>
    </citation>
    <scope>NUCLEOTIDE SEQUENCE [LARGE SCALE GENOMIC DNA]</scope>
    <source>
        <strain evidence="4 5">JCM 11201</strain>
    </source>
</reference>
<keyword evidence="5" id="KW-1185">Reference proteome</keyword>
<feature type="domain" description="Aldehyde dehydrogenase" evidence="2">
    <location>
        <begin position="18"/>
        <end position="187"/>
    </location>
</feature>
<gene>
    <name evidence="4" type="primary">iolA</name>
    <name evidence="3" type="ORF">ACFFMS_13600</name>
    <name evidence="4" type="ORF">ACFFMS_30835</name>
</gene>
<dbReference type="Gene3D" id="3.40.605.10">
    <property type="entry name" value="Aldehyde Dehydrogenase, Chain A, domain 1"/>
    <property type="match status" value="1"/>
</dbReference>
<dbReference type="InterPro" id="IPR016162">
    <property type="entry name" value="Ald_DH_N"/>
</dbReference>
<feature type="non-terminal residue" evidence="4">
    <location>
        <position position="189"/>
    </location>
</feature>